<dbReference type="EMBL" id="KB933222">
    <property type="protein sequence ID" value="EON98303.1"/>
    <property type="molecule type" value="Genomic_DNA"/>
</dbReference>
<accession>R8BG77</accession>
<dbReference type="eggNOG" id="ENOG502SCCJ">
    <property type="taxonomic scope" value="Eukaryota"/>
</dbReference>
<feature type="domain" description="HMG box" evidence="4">
    <location>
        <begin position="111"/>
        <end position="180"/>
    </location>
</feature>
<dbReference type="InterPro" id="IPR050342">
    <property type="entry name" value="HMGB"/>
</dbReference>
<evidence type="ECO:0000256" key="1">
    <source>
        <dbReference type="ARBA" id="ARBA00023125"/>
    </source>
</evidence>
<proteinExistence type="predicted"/>
<dbReference type="GeneID" id="19326793"/>
<dbReference type="InterPro" id="IPR036910">
    <property type="entry name" value="HMG_box_dom_sf"/>
</dbReference>
<dbReference type="PROSITE" id="PS50118">
    <property type="entry name" value="HMG_BOX_2"/>
    <property type="match status" value="1"/>
</dbReference>
<dbReference type="HOGENOM" id="CLU_042807_0_1_1"/>
<dbReference type="Pfam" id="PF00505">
    <property type="entry name" value="HMG_box"/>
    <property type="match status" value="1"/>
</dbReference>
<evidence type="ECO:0000313" key="5">
    <source>
        <dbReference type="EMBL" id="EON98303.1"/>
    </source>
</evidence>
<dbReference type="AlphaFoldDB" id="R8BG77"/>
<feature type="compositionally biased region" description="Basic and acidic residues" evidence="3">
    <location>
        <begin position="282"/>
        <end position="291"/>
    </location>
</feature>
<dbReference type="OrthoDB" id="5550281at2759"/>
<organism evidence="5 6">
    <name type="scientific">Phaeoacremonium minimum (strain UCR-PA7)</name>
    <name type="common">Esca disease fungus</name>
    <name type="synonym">Togninia minima</name>
    <dbReference type="NCBI Taxonomy" id="1286976"/>
    <lineage>
        <taxon>Eukaryota</taxon>
        <taxon>Fungi</taxon>
        <taxon>Dikarya</taxon>
        <taxon>Ascomycota</taxon>
        <taxon>Pezizomycotina</taxon>
        <taxon>Sordariomycetes</taxon>
        <taxon>Sordariomycetidae</taxon>
        <taxon>Togniniales</taxon>
        <taxon>Togniniaceae</taxon>
        <taxon>Phaeoacremonium</taxon>
    </lineage>
</organism>
<gene>
    <name evidence="5" type="ORF">UCRPA7_6165</name>
</gene>
<dbReference type="InterPro" id="IPR009071">
    <property type="entry name" value="HMG_box_dom"/>
</dbReference>
<feature type="region of interest" description="Disordered" evidence="3">
    <location>
        <begin position="227"/>
        <end position="300"/>
    </location>
</feature>
<feature type="DNA-binding region" description="HMG box" evidence="2">
    <location>
        <begin position="111"/>
        <end position="180"/>
    </location>
</feature>
<dbReference type="GO" id="GO:0005634">
    <property type="term" value="C:nucleus"/>
    <property type="evidence" value="ECO:0007669"/>
    <property type="project" value="UniProtKB-UniRule"/>
</dbReference>
<dbReference type="SUPFAM" id="SSF47095">
    <property type="entry name" value="HMG-box"/>
    <property type="match status" value="1"/>
</dbReference>
<dbReference type="GO" id="GO:0003677">
    <property type="term" value="F:DNA binding"/>
    <property type="evidence" value="ECO:0007669"/>
    <property type="project" value="UniProtKB-UniRule"/>
</dbReference>
<keyword evidence="1 2" id="KW-0238">DNA-binding</keyword>
<reference evidence="6" key="1">
    <citation type="journal article" date="2013" name="Genome Announc.">
        <title>Draft genome sequence of the ascomycete Phaeoacremonium aleophilum strain UCR-PA7, a causal agent of the esca disease complex in grapevines.</title>
        <authorList>
            <person name="Blanco-Ulate B."/>
            <person name="Rolshausen P."/>
            <person name="Cantu D."/>
        </authorList>
    </citation>
    <scope>NUCLEOTIDE SEQUENCE [LARGE SCALE GENOMIC DNA]</scope>
    <source>
        <strain evidence="6">UCR-PA7</strain>
    </source>
</reference>
<keyword evidence="6" id="KW-1185">Reference proteome</keyword>
<sequence>MARPPKAKAAESSKAAIAPPKVIDVENFVRVRDSVYARLSTIQDLIKSFSIDYLRQTNLLLGEGTNLEDGADLPNLEAALNIQPFPVAAPAPAPVEEKKERKKRVHDPNAPKRPLTPYFLYMQTARPIIAADLGDTAPKGAVQEEGQRRWGTMTAHEKQGWNQAYQYNLRLYNARVHSYKAGNASAKDMSDTDAMKYADDFQIPMPAVSGLEDPAGNDSAAIAEQLQASAPEPEDTAAKTPKAKASRKRKTATPGGEAEVAKSTPAAASPDKKRKRTSTKPVEPEKEEPKKSGRKKAKSG</sequence>
<dbReference type="RefSeq" id="XP_007916896.1">
    <property type="nucleotide sequence ID" value="XM_007918705.1"/>
</dbReference>
<dbReference type="PANTHER" id="PTHR48112:SF5">
    <property type="entry name" value="BOX PROTEIN, PUTATIVE (AFU_ORTHOLOGUE AFUA_1G04550)-RELATED"/>
    <property type="match status" value="1"/>
</dbReference>
<evidence type="ECO:0000313" key="6">
    <source>
        <dbReference type="Proteomes" id="UP000014074"/>
    </source>
</evidence>
<keyword evidence="2" id="KW-0539">Nucleus</keyword>
<name>R8BG77_PHAM7</name>
<evidence type="ECO:0000259" key="4">
    <source>
        <dbReference type="PROSITE" id="PS50118"/>
    </source>
</evidence>
<dbReference type="Proteomes" id="UP000014074">
    <property type="component" value="Unassembled WGS sequence"/>
</dbReference>
<evidence type="ECO:0000256" key="3">
    <source>
        <dbReference type="SAM" id="MobiDB-lite"/>
    </source>
</evidence>
<dbReference type="KEGG" id="tmn:UCRPA7_6165"/>
<dbReference type="PANTHER" id="PTHR48112">
    <property type="entry name" value="HIGH MOBILITY GROUP PROTEIN DSP1"/>
    <property type="match status" value="1"/>
</dbReference>
<dbReference type="SMART" id="SM00398">
    <property type="entry name" value="HMG"/>
    <property type="match status" value="1"/>
</dbReference>
<feature type="region of interest" description="Disordered" evidence="3">
    <location>
        <begin position="92"/>
        <end position="111"/>
    </location>
</feature>
<protein>
    <submittedName>
        <fullName evidence="5">Putative high mobility group protein</fullName>
    </submittedName>
</protein>
<dbReference type="Gene3D" id="1.10.30.10">
    <property type="entry name" value="High mobility group box domain"/>
    <property type="match status" value="1"/>
</dbReference>
<feature type="compositionally biased region" description="Basic residues" evidence="3">
    <location>
        <begin position="241"/>
        <end position="251"/>
    </location>
</feature>
<evidence type="ECO:0000256" key="2">
    <source>
        <dbReference type="PROSITE-ProRule" id="PRU00267"/>
    </source>
</evidence>